<evidence type="ECO:0000259" key="1">
    <source>
        <dbReference type="Pfam" id="PF18996"/>
    </source>
</evidence>
<keyword evidence="3" id="KW-1185">Reference proteome</keyword>
<name>W6UPH0_ECHGR</name>
<accession>W6UPH0</accession>
<protein>
    <recommendedName>
        <fullName evidence="1">DUF5726 domain-containing protein</fullName>
    </recommendedName>
</protein>
<dbReference type="OrthoDB" id="427924at2759"/>
<feature type="domain" description="DUF5726" evidence="1">
    <location>
        <begin position="146"/>
        <end position="235"/>
    </location>
</feature>
<proteinExistence type="predicted"/>
<comment type="caution">
    <text evidence="2">The sequence shown here is derived from an EMBL/GenBank/DDBJ whole genome shotgun (WGS) entry which is preliminary data.</text>
</comment>
<dbReference type="InterPro" id="IPR043784">
    <property type="entry name" value="DUF5726"/>
</dbReference>
<evidence type="ECO:0000313" key="2">
    <source>
        <dbReference type="EMBL" id="EUB63535.1"/>
    </source>
</evidence>
<dbReference type="AlphaFoldDB" id="W6UPH0"/>
<evidence type="ECO:0000313" key="3">
    <source>
        <dbReference type="Proteomes" id="UP000019149"/>
    </source>
</evidence>
<dbReference type="Pfam" id="PF18996">
    <property type="entry name" value="DUF5726"/>
    <property type="match status" value="1"/>
</dbReference>
<dbReference type="EMBL" id="APAU02000006">
    <property type="protein sequence ID" value="EUB63535.1"/>
    <property type="molecule type" value="Genomic_DNA"/>
</dbReference>
<dbReference type="GeneID" id="36337332"/>
<dbReference type="KEGG" id="egl:EGR_01617"/>
<dbReference type="CTD" id="36337332"/>
<reference evidence="2 3" key="1">
    <citation type="journal article" date="2013" name="Nat. Genet.">
        <title>The genome of the hydatid tapeworm Echinococcus granulosus.</title>
        <authorList>
            <person name="Zheng H."/>
            <person name="Zhang W."/>
            <person name="Zhang L."/>
            <person name="Zhang Z."/>
            <person name="Li J."/>
            <person name="Lu G."/>
            <person name="Zhu Y."/>
            <person name="Wang Y."/>
            <person name="Huang Y."/>
            <person name="Liu J."/>
            <person name="Kang H."/>
            <person name="Chen J."/>
            <person name="Wang L."/>
            <person name="Chen A."/>
            <person name="Yu S."/>
            <person name="Gao Z."/>
            <person name="Jin L."/>
            <person name="Gu W."/>
            <person name="Wang Z."/>
            <person name="Zhao L."/>
            <person name="Shi B."/>
            <person name="Wen H."/>
            <person name="Lin R."/>
            <person name="Jones M.K."/>
            <person name="Brejova B."/>
            <person name="Vinar T."/>
            <person name="Zhao G."/>
            <person name="McManus D.P."/>
            <person name="Chen Z."/>
            <person name="Zhou Y."/>
            <person name="Wang S."/>
        </authorList>
    </citation>
    <scope>NUCLEOTIDE SEQUENCE [LARGE SCALE GENOMIC DNA]</scope>
</reference>
<sequence length="246" mass="27722">MYAGTLLTDSSVFGRKMSEGTPNSRPMSILNGGTPIGVQTVGLYARTRPRLKSQSPSYASLVKAFSSPIRLRFVLSARLKTTKEFYRSFAPWYEELQQYDFTVQYRKGKGHGNTDALSHRQTPAETGNVIVCTIFPSDLPSFGNDVNFEDCLKTAKFNLFLYSRSQRIPLIRSILPNDLFLATVDAGITHDNDIDQCCDTLAQLVIDGEEQTLARDFFLRFQKAGKNDEEYSTNLRHLAERAKQGR</sequence>
<gene>
    <name evidence="2" type="ORF">EGR_01617</name>
</gene>
<dbReference type="RefSeq" id="XP_024354731.1">
    <property type="nucleotide sequence ID" value="XM_024490866.1"/>
</dbReference>
<dbReference type="Proteomes" id="UP000019149">
    <property type="component" value="Unassembled WGS sequence"/>
</dbReference>
<organism evidence="2 3">
    <name type="scientific">Echinococcus granulosus</name>
    <name type="common">Hydatid tapeworm</name>
    <dbReference type="NCBI Taxonomy" id="6210"/>
    <lineage>
        <taxon>Eukaryota</taxon>
        <taxon>Metazoa</taxon>
        <taxon>Spiralia</taxon>
        <taxon>Lophotrochozoa</taxon>
        <taxon>Platyhelminthes</taxon>
        <taxon>Cestoda</taxon>
        <taxon>Eucestoda</taxon>
        <taxon>Cyclophyllidea</taxon>
        <taxon>Taeniidae</taxon>
        <taxon>Echinococcus</taxon>
        <taxon>Echinococcus granulosus group</taxon>
    </lineage>
</organism>